<dbReference type="PROSITE" id="PS50171">
    <property type="entry name" value="ZF_MATRIN"/>
    <property type="match status" value="1"/>
</dbReference>
<evidence type="ECO:0000256" key="6">
    <source>
        <dbReference type="SAM" id="MobiDB-lite"/>
    </source>
</evidence>
<dbReference type="SUPFAM" id="SSF57667">
    <property type="entry name" value="beta-beta-alpha zinc fingers"/>
    <property type="match status" value="4"/>
</dbReference>
<dbReference type="PROSITE" id="PS00028">
    <property type="entry name" value="ZINC_FINGER_C2H2_1"/>
    <property type="match status" value="2"/>
</dbReference>
<feature type="region of interest" description="Disordered" evidence="6">
    <location>
        <begin position="393"/>
        <end position="555"/>
    </location>
</feature>
<dbReference type="Proteomes" id="UP000265180">
    <property type="component" value="Chromosome 5"/>
</dbReference>
<dbReference type="SMART" id="SM00355">
    <property type="entry name" value="ZnF_C2H2"/>
    <property type="match status" value="3"/>
</dbReference>
<feature type="compositionally biased region" description="Basic and acidic residues" evidence="6">
    <location>
        <begin position="490"/>
        <end position="501"/>
    </location>
</feature>
<dbReference type="InterPro" id="IPR036236">
    <property type="entry name" value="Znf_C2H2_sf"/>
</dbReference>
<evidence type="ECO:0000256" key="4">
    <source>
        <dbReference type="ARBA" id="ARBA00022833"/>
    </source>
</evidence>
<evidence type="ECO:0000313" key="9">
    <source>
        <dbReference type="Proteomes" id="UP000265180"/>
    </source>
</evidence>
<evidence type="ECO:0000259" key="7">
    <source>
        <dbReference type="PROSITE" id="PS50171"/>
    </source>
</evidence>
<feature type="compositionally biased region" description="Basic and acidic residues" evidence="6">
    <location>
        <begin position="510"/>
        <end position="523"/>
    </location>
</feature>
<dbReference type="InterPro" id="IPR003604">
    <property type="entry name" value="Matrin/U1-like-C_Znf_C2H2"/>
</dbReference>
<keyword evidence="3" id="KW-0863">Zinc-finger</keyword>
<reference key="1">
    <citation type="journal article" date="2007" name="Nature">
        <title>The medaka draft genome and insights into vertebrate genome evolution.</title>
        <authorList>
            <person name="Kasahara M."/>
            <person name="Naruse K."/>
            <person name="Sasaki S."/>
            <person name="Nakatani Y."/>
            <person name="Qu W."/>
            <person name="Ahsan B."/>
            <person name="Yamada T."/>
            <person name="Nagayasu Y."/>
            <person name="Doi K."/>
            <person name="Kasai Y."/>
            <person name="Jindo T."/>
            <person name="Kobayashi D."/>
            <person name="Shimada A."/>
            <person name="Toyoda A."/>
            <person name="Kuroki Y."/>
            <person name="Fujiyama A."/>
            <person name="Sasaki T."/>
            <person name="Shimizu A."/>
            <person name="Asakawa S."/>
            <person name="Shimizu N."/>
            <person name="Hashimoto S."/>
            <person name="Yang J."/>
            <person name="Lee Y."/>
            <person name="Matsushima K."/>
            <person name="Sugano S."/>
            <person name="Sakaizumi M."/>
            <person name="Narita T."/>
            <person name="Ohishi K."/>
            <person name="Haga S."/>
            <person name="Ohta F."/>
            <person name="Nomoto H."/>
            <person name="Nogata K."/>
            <person name="Morishita T."/>
            <person name="Endo T."/>
            <person name="Shin-I T."/>
            <person name="Takeda H."/>
            <person name="Morishita S."/>
            <person name="Kohara Y."/>
        </authorList>
    </citation>
    <scope>NUCLEOTIDE SEQUENCE [LARGE SCALE GENOMIC DNA]</scope>
    <source>
        <strain>Hd-rR</strain>
    </source>
</reference>
<sequence>MDSSFECTPALSDTSNNTVSSPNAASVTDTDRVISTKNDSVHVEGVKSDEQLLQGLLTDTYCHVCSSKLLFESHRLSHYEGKKHAQKVKVYLKTLRGEKNAEVKRTMQLDKNRFCELCNMVFSSDVVAKSHYEGKTHAKTLRKHTLHPPDQKSEELLSPNPAGKIEQKAAPDVGTELHLDPTAATGSTNSSLKDPDRYCSLCAASFNNPQMALQHYNGRKHQRNVARQELLKELGGDGQQANSLMCQICGVPFDSVEMYQAHMQGNRHLTREKKISELFKSQPKVYNTFADELADYIQVQKARGITPKTSQGLAQGDAAKGDQEEEAQEESENWEMAGTIPNPPHPPQSGTWHPVYPGSSCTLHNSGYNGPPPLLQCSDPSQFIIGPTVSGQYRRHLSSPSCSMSSSSSSSSYSSHTSDSDGDEHELKDRRTSTSTRKNGYMKRKKDGSDKEGRRLKRQRRGGERRRRKRRRKEQAVESEDEGRRKKQRISSDKKPKDKKQQSSVMEEEKDPHLQTTEHDKQAKLKYGKEKKKTKDKPDRRTEEEKLWDDSILGC</sequence>
<feature type="domain" description="Matrin-type" evidence="7">
    <location>
        <begin position="197"/>
        <end position="227"/>
    </location>
</feature>
<feature type="region of interest" description="Disordered" evidence="6">
    <location>
        <begin position="141"/>
        <end position="166"/>
    </location>
</feature>
<comment type="subcellular location">
    <subcellularLocation>
        <location evidence="1">Nucleus</location>
    </subcellularLocation>
</comment>
<evidence type="ECO:0000256" key="5">
    <source>
        <dbReference type="ARBA" id="ARBA00023242"/>
    </source>
</evidence>
<dbReference type="PANTHER" id="PTHR46742:SF2">
    <property type="entry name" value="ZINC FINGER MATRIN-TYPE PROTEIN 1"/>
    <property type="match status" value="1"/>
</dbReference>
<reference evidence="8 9" key="2">
    <citation type="submission" date="2017-04" db="EMBL/GenBank/DDBJ databases">
        <title>CpG methylation of centromeres and impact of large insertions on vertebrate speciation.</title>
        <authorList>
            <person name="Ichikawa K."/>
            <person name="Yoshimura J."/>
            <person name="Morishita S."/>
        </authorList>
    </citation>
    <scope>NUCLEOTIDE SEQUENCE</scope>
    <source>
        <strain evidence="8 9">HNI</strain>
    </source>
</reference>
<dbReference type="PANTHER" id="PTHR46742">
    <property type="entry name" value="LYSINE-RICH COILED-COIL PROTEIN 1"/>
    <property type="match status" value="1"/>
</dbReference>
<feature type="compositionally biased region" description="Basic residues" evidence="6">
    <location>
        <begin position="524"/>
        <end position="535"/>
    </location>
</feature>
<dbReference type="GO" id="GO:0005634">
    <property type="term" value="C:nucleus"/>
    <property type="evidence" value="ECO:0007669"/>
    <property type="project" value="UniProtKB-SubCell"/>
</dbReference>
<reference evidence="8" key="4">
    <citation type="submission" date="2025-09" db="UniProtKB">
        <authorList>
            <consortium name="Ensembl"/>
        </authorList>
    </citation>
    <scope>IDENTIFICATION</scope>
    <source>
        <strain evidence="8">HNI</strain>
    </source>
</reference>
<evidence type="ECO:0000256" key="2">
    <source>
        <dbReference type="ARBA" id="ARBA00022723"/>
    </source>
</evidence>
<feature type="compositionally biased region" description="Basic and acidic residues" evidence="6">
    <location>
        <begin position="536"/>
        <end position="549"/>
    </location>
</feature>
<proteinExistence type="predicted"/>
<dbReference type="AlphaFoldDB" id="A0A3P9M0R1"/>
<organism evidence="8 9">
    <name type="scientific">Oryzias latipes</name>
    <name type="common">Japanese rice fish</name>
    <name type="synonym">Japanese killifish</name>
    <dbReference type="NCBI Taxonomy" id="8090"/>
    <lineage>
        <taxon>Eukaryota</taxon>
        <taxon>Metazoa</taxon>
        <taxon>Chordata</taxon>
        <taxon>Craniata</taxon>
        <taxon>Vertebrata</taxon>
        <taxon>Euteleostomi</taxon>
        <taxon>Actinopterygii</taxon>
        <taxon>Neopterygii</taxon>
        <taxon>Teleostei</taxon>
        <taxon>Neoteleostei</taxon>
        <taxon>Acanthomorphata</taxon>
        <taxon>Ovalentaria</taxon>
        <taxon>Atherinomorphae</taxon>
        <taxon>Beloniformes</taxon>
        <taxon>Adrianichthyidae</taxon>
        <taxon>Oryziinae</taxon>
        <taxon>Oryzias</taxon>
    </lineage>
</organism>
<keyword evidence="4" id="KW-0862">Zinc</keyword>
<reference evidence="8" key="3">
    <citation type="submission" date="2025-08" db="UniProtKB">
        <authorList>
            <consortium name="Ensembl"/>
        </authorList>
    </citation>
    <scope>IDENTIFICATION</scope>
    <source>
        <strain evidence="8">HNI</strain>
    </source>
</reference>
<evidence type="ECO:0000313" key="8">
    <source>
        <dbReference type="Ensembl" id="ENSORLP00020026632.1"/>
    </source>
</evidence>
<dbReference type="GO" id="GO:0008270">
    <property type="term" value="F:zinc ion binding"/>
    <property type="evidence" value="ECO:0007669"/>
    <property type="project" value="UniProtKB-KW"/>
</dbReference>
<evidence type="ECO:0000256" key="1">
    <source>
        <dbReference type="ARBA" id="ARBA00004123"/>
    </source>
</evidence>
<keyword evidence="5" id="KW-0539">Nucleus</keyword>
<dbReference type="InterPro" id="IPR000690">
    <property type="entry name" value="Matrin/U1-C_Znf_C2H2"/>
</dbReference>
<protein>
    <recommendedName>
        <fullName evidence="7">Matrin-type domain-containing protein</fullName>
    </recommendedName>
</protein>
<feature type="region of interest" description="Disordered" evidence="6">
    <location>
        <begin position="1"/>
        <end position="27"/>
    </location>
</feature>
<name>A0A3P9M0R1_ORYLA</name>
<dbReference type="SMART" id="SM00451">
    <property type="entry name" value="ZnF_U1"/>
    <property type="match status" value="4"/>
</dbReference>
<evidence type="ECO:0000256" key="3">
    <source>
        <dbReference type="ARBA" id="ARBA00022771"/>
    </source>
</evidence>
<dbReference type="Pfam" id="PF12874">
    <property type="entry name" value="zf-met"/>
    <property type="match status" value="3"/>
</dbReference>
<accession>A0A3P9M0R1</accession>
<dbReference type="GO" id="GO:0003676">
    <property type="term" value="F:nucleic acid binding"/>
    <property type="evidence" value="ECO:0007669"/>
    <property type="project" value="InterPro"/>
</dbReference>
<feature type="compositionally biased region" description="Acidic residues" evidence="6">
    <location>
        <begin position="323"/>
        <end position="333"/>
    </location>
</feature>
<dbReference type="InterPro" id="IPR013087">
    <property type="entry name" value="Znf_C2H2_type"/>
</dbReference>
<feature type="region of interest" description="Disordered" evidence="6">
    <location>
        <begin position="307"/>
        <end position="354"/>
    </location>
</feature>
<dbReference type="Ensembl" id="ENSORLT00020001409.1">
    <property type="protein sequence ID" value="ENSORLP00020026632.1"/>
    <property type="gene ID" value="ENSORLG00020000211.1"/>
</dbReference>
<dbReference type="Gene3D" id="3.30.160.60">
    <property type="entry name" value="Classic Zinc Finger"/>
    <property type="match status" value="4"/>
</dbReference>
<feature type="compositionally biased region" description="Low complexity" evidence="6">
    <location>
        <begin position="398"/>
        <end position="417"/>
    </location>
</feature>
<keyword evidence="2" id="KW-0479">Metal-binding</keyword>
<feature type="compositionally biased region" description="Basic residues" evidence="6">
    <location>
        <begin position="454"/>
        <end position="473"/>
    </location>
</feature>